<evidence type="ECO:0000313" key="3">
    <source>
        <dbReference type="Proteomes" id="UP000198846"/>
    </source>
</evidence>
<dbReference type="EMBL" id="FNQK01000007">
    <property type="protein sequence ID" value="SEA15212.1"/>
    <property type="molecule type" value="Genomic_DNA"/>
</dbReference>
<organism evidence="2 3">
    <name type="scientific">Bizionia paragorgiae</name>
    <dbReference type="NCBI Taxonomy" id="283786"/>
    <lineage>
        <taxon>Bacteria</taxon>
        <taxon>Pseudomonadati</taxon>
        <taxon>Bacteroidota</taxon>
        <taxon>Flavobacteriia</taxon>
        <taxon>Flavobacteriales</taxon>
        <taxon>Flavobacteriaceae</taxon>
        <taxon>Bizionia</taxon>
    </lineage>
</organism>
<gene>
    <name evidence="2" type="ORF">SAMN04487990_10798</name>
</gene>
<dbReference type="STRING" id="283786.SAMN04487990_10798"/>
<feature type="transmembrane region" description="Helical" evidence="1">
    <location>
        <begin position="20"/>
        <end position="41"/>
    </location>
</feature>
<keyword evidence="1" id="KW-1133">Transmembrane helix</keyword>
<name>A0A1H3YVY4_BIZPA</name>
<sequence length="180" mass="21181">MEKRPVIISERKRPFWRLILASICFTLAFTYILDFILLVFFDLSFLNHSTPQLISPLYLIGFGVSLSIHQRIYIDIEHSKFRTTKEIGPLKIGRWITIKNYEYVSLFTEKLRDGSTTFSVNLWYDNNCHFSLYSEPYFESALEIAYHLSEELNIDLLDATIAHDFKWIDKEALKAQETTP</sequence>
<protein>
    <submittedName>
        <fullName evidence="2">Uncharacterized protein</fullName>
    </submittedName>
</protein>
<keyword evidence="1" id="KW-0812">Transmembrane</keyword>
<dbReference type="Proteomes" id="UP000198846">
    <property type="component" value="Unassembled WGS sequence"/>
</dbReference>
<proteinExistence type="predicted"/>
<dbReference type="AlphaFoldDB" id="A0A1H3YVY4"/>
<feature type="transmembrane region" description="Helical" evidence="1">
    <location>
        <begin position="53"/>
        <end position="74"/>
    </location>
</feature>
<accession>A0A1H3YVY4</accession>
<keyword evidence="1" id="KW-0472">Membrane</keyword>
<evidence type="ECO:0000313" key="2">
    <source>
        <dbReference type="EMBL" id="SEA15212.1"/>
    </source>
</evidence>
<dbReference type="OrthoDB" id="1200950at2"/>
<reference evidence="2 3" key="1">
    <citation type="submission" date="2016-10" db="EMBL/GenBank/DDBJ databases">
        <authorList>
            <person name="de Groot N.N."/>
        </authorList>
    </citation>
    <scope>NUCLEOTIDE SEQUENCE [LARGE SCALE GENOMIC DNA]</scope>
    <source>
        <strain evidence="2 3">DSM 23842</strain>
    </source>
</reference>
<keyword evidence="3" id="KW-1185">Reference proteome</keyword>
<dbReference type="RefSeq" id="WP_092133413.1">
    <property type="nucleotide sequence ID" value="NZ_FNQK01000007.1"/>
</dbReference>
<evidence type="ECO:0000256" key="1">
    <source>
        <dbReference type="SAM" id="Phobius"/>
    </source>
</evidence>